<keyword evidence="2" id="KW-1185">Reference proteome</keyword>
<dbReference type="Proteomes" id="UP000761534">
    <property type="component" value="Unassembled WGS sequence"/>
</dbReference>
<proteinExistence type="predicted"/>
<sequence>MKSTMTSYQDFPPEYDQHKQWAIEPPKYGVVSISRGRKSNGVYMEIEVDNAAVYDLDDVIEGHIKVRTQKHRRVSKVFMDLVFKQPLKGGTLIATTVLDHATLLPNETIMNKNDTFTFPYSLTVPHLNPSNGSMLPPSVEDGSADVRYFLRVRVHYYGSTTPAEHFHRISVFPKYPKGAVKVQKEKNPVDATSFLCNKSLLKPKEYGQLTLKIADTPDLTINSTTVLNLQAIFVPSDPSDNPPEIKRLGYMLRALTKQEDFPLSLRIVAASTGGIEDSTLKWSFDDNKYKTDISFPIVLSSVSIPTYLTADISRTHNLMITLHTNHGDAKLQIPNTFVYHA</sequence>
<organism evidence="1 2">
    <name type="scientific">Trichomonascus ciferrii</name>
    <dbReference type="NCBI Taxonomy" id="44093"/>
    <lineage>
        <taxon>Eukaryota</taxon>
        <taxon>Fungi</taxon>
        <taxon>Dikarya</taxon>
        <taxon>Ascomycota</taxon>
        <taxon>Saccharomycotina</taxon>
        <taxon>Dipodascomycetes</taxon>
        <taxon>Dipodascales</taxon>
        <taxon>Trichomonascaceae</taxon>
        <taxon>Trichomonascus</taxon>
        <taxon>Trichomonascus ciferrii complex</taxon>
    </lineage>
</organism>
<name>A0A642V6T1_9ASCO</name>
<evidence type="ECO:0008006" key="3">
    <source>
        <dbReference type="Google" id="ProtNLM"/>
    </source>
</evidence>
<dbReference type="VEuPathDB" id="FungiDB:TRICI_002052"/>
<comment type="caution">
    <text evidence="1">The sequence shown here is derived from an EMBL/GenBank/DDBJ whole genome shotgun (WGS) entry which is preliminary data.</text>
</comment>
<gene>
    <name evidence="1" type="ORF">TRICI_002052</name>
</gene>
<dbReference type="EMBL" id="SWFS01000139">
    <property type="protein sequence ID" value="KAA8915800.1"/>
    <property type="molecule type" value="Genomic_DNA"/>
</dbReference>
<accession>A0A642V6T1</accession>
<protein>
    <recommendedName>
        <fullName evidence="3">Arrestin-like N-terminal domain-containing protein</fullName>
    </recommendedName>
</protein>
<evidence type="ECO:0000313" key="2">
    <source>
        <dbReference type="Proteomes" id="UP000761534"/>
    </source>
</evidence>
<evidence type="ECO:0000313" key="1">
    <source>
        <dbReference type="EMBL" id="KAA8915800.1"/>
    </source>
</evidence>
<dbReference type="AlphaFoldDB" id="A0A642V6T1"/>
<reference evidence="1" key="1">
    <citation type="journal article" date="2019" name="G3 (Bethesda)">
        <title>Genome Assemblies of Two Rare Opportunistic Yeast Pathogens: Diutina rugosa (syn. Candida rugosa) and Trichomonascus ciferrii (syn. Candida ciferrii).</title>
        <authorList>
            <person name="Mixao V."/>
            <person name="Saus E."/>
            <person name="Hansen A.P."/>
            <person name="Lass-Florl C."/>
            <person name="Gabaldon T."/>
        </authorList>
    </citation>
    <scope>NUCLEOTIDE SEQUENCE</scope>
    <source>
        <strain evidence="1">CBS 4856</strain>
    </source>
</reference>